<name>A0A645HQZ9_9ZZZZ</name>
<evidence type="ECO:0000313" key="2">
    <source>
        <dbReference type="EMBL" id="MPN38564.1"/>
    </source>
</evidence>
<comment type="caution">
    <text evidence="2">The sequence shown here is derived from an EMBL/GenBank/DDBJ whole genome shotgun (WGS) entry which is preliminary data.</text>
</comment>
<organism evidence="2">
    <name type="scientific">bioreactor metagenome</name>
    <dbReference type="NCBI Taxonomy" id="1076179"/>
    <lineage>
        <taxon>unclassified sequences</taxon>
        <taxon>metagenomes</taxon>
        <taxon>ecological metagenomes</taxon>
    </lineage>
</organism>
<dbReference type="AlphaFoldDB" id="A0A645HQZ9"/>
<protein>
    <submittedName>
        <fullName evidence="2">Uncharacterized protein</fullName>
    </submittedName>
</protein>
<sequence>MLHHRDVAGGTGDHGGRAELADVFDGKLLHFVEDGFPQHPGRAGRKVGAEITVPERKQCPDARGGQHKATRNHDCGDILPDNAVVDYFRHKIWRRQDAESFRQRGEKNQQDHHFPALQE</sequence>
<feature type="region of interest" description="Disordered" evidence="1">
    <location>
        <begin position="99"/>
        <end position="119"/>
    </location>
</feature>
<reference evidence="2" key="1">
    <citation type="submission" date="2019-08" db="EMBL/GenBank/DDBJ databases">
        <authorList>
            <person name="Kucharzyk K."/>
            <person name="Murdoch R.W."/>
            <person name="Higgins S."/>
            <person name="Loffler F."/>
        </authorList>
    </citation>
    <scope>NUCLEOTIDE SEQUENCE</scope>
</reference>
<gene>
    <name evidence="2" type="ORF">SDC9_186088</name>
</gene>
<accession>A0A645HQZ9</accession>
<proteinExistence type="predicted"/>
<dbReference type="EMBL" id="VSSQ01093873">
    <property type="protein sequence ID" value="MPN38564.1"/>
    <property type="molecule type" value="Genomic_DNA"/>
</dbReference>
<evidence type="ECO:0000256" key="1">
    <source>
        <dbReference type="SAM" id="MobiDB-lite"/>
    </source>
</evidence>